<evidence type="ECO:0000313" key="3">
    <source>
        <dbReference type="Proteomes" id="UP001445076"/>
    </source>
</evidence>
<accession>A0AAW0W076</accession>
<feature type="domain" description="N-acetyltransferase" evidence="1">
    <location>
        <begin position="195"/>
        <end position="255"/>
    </location>
</feature>
<dbReference type="EMBL" id="JARKIK010000092">
    <property type="protein sequence ID" value="KAK8723028.1"/>
    <property type="molecule type" value="Genomic_DNA"/>
</dbReference>
<dbReference type="CDD" id="cd04301">
    <property type="entry name" value="NAT_SF"/>
    <property type="match status" value="1"/>
</dbReference>
<dbReference type="InterPro" id="IPR000182">
    <property type="entry name" value="GNAT_dom"/>
</dbReference>
<dbReference type="Gene3D" id="3.40.630.30">
    <property type="match status" value="1"/>
</dbReference>
<sequence length="298" mass="33095">GALRAIMNQLLTHCAAQLSPRPGALRAIMNQLLTHCAAQSSHRPGALRAIMNQLLTHCAAQSSHRPGAIKAAEALKVKMSDVPMLKYVVLGPGDLDDLMTLLAKHYFSRENTYMSVGVTSATRRDEEDIKQCLESGVSVGSREQTTGRLVGVALSYIITSNSSWYTDEAKCSTQAEVTMARILNTTKSRVDLFQDPTVKQVLYMDIFCVHPDYGRQGVCKKLVQKCHDLGEERECQMAAGVMTSLYSQKLCSDLGYEDCATFHLNTVKETLLDLSTLNTTKFKIMTKYLSTKYKFTYK</sequence>
<dbReference type="PANTHER" id="PTHR20905:SF1">
    <property type="entry name" value="AT07410P-RELATED"/>
    <property type="match status" value="1"/>
</dbReference>
<dbReference type="GO" id="GO:0008080">
    <property type="term" value="F:N-acetyltransferase activity"/>
    <property type="evidence" value="ECO:0007669"/>
    <property type="project" value="TreeGrafter"/>
</dbReference>
<feature type="non-terminal residue" evidence="2">
    <location>
        <position position="1"/>
    </location>
</feature>
<dbReference type="Pfam" id="PF00583">
    <property type="entry name" value="Acetyltransf_1"/>
    <property type="match status" value="1"/>
</dbReference>
<gene>
    <name evidence="2" type="ORF">OTU49_012010</name>
</gene>
<protein>
    <recommendedName>
        <fullName evidence="1">N-acetyltransferase domain-containing protein</fullName>
    </recommendedName>
</protein>
<keyword evidence="3" id="KW-1185">Reference proteome</keyword>
<dbReference type="SUPFAM" id="SSF55729">
    <property type="entry name" value="Acyl-CoA N-acyltransferases (Nat)"/>
    <property type="match status" value="1"/>
</dbReference>
<evidence type="ECO:0000313" key="2">
    <source>
        <dbReference type="EMBL" id="KAK8723028.1"/>
    </source>
</evidence>
<feature type="non-terminal residue" evidence="2">
    <location>
        <position position="298"/>
    </location>
</feature>
<reference evidence="2 3" key="1">
    <citation type="journal article" date="2024" name="BMC Genomics">
        <title>Genome assembly of redclaw crayfish (Cherax quadricarinatus) provides insights into its immune adaptation and hypoxia tolerance.</title>
        <authorList>
            <person name="Liu Z."/>
            <person name="Zheng J."/>
            <person name="Li H."/>
            <person name="Fang K."/>
            <person name="Wang S."/>
            <person name="He J."/>
            <person name="Zhou D."/>
            <person name="Weng S."/>
            <person name="Chi M."/>
            <person name="Gu Z."/>
            <person name="He J."/>
            <person name="Li F."/>
            <person name="Wang M."/>
        </authorList>
    </citation>
    <scope>NUCLEOTIDE SEQUENCE [LARGE SCALE GENOMIC DNA]</scope>
    <source>
        <strain evidence="2">ZL_2023a</strain>
    </source>
</reference>
<name>A0AAW0W076_CHEQU</name>
<comment type="caution">
    <text evidence="2">The sequence shown here is derived from an EMBL/GenBank/DDBJ whole genome shotgun (WGS) entry which is preliminary data.</text>
</comment>
<organism evidence="2 3">
    <name type="scientific">Cherax quadricarinatus</name>
    <name type="common">Australian red claw crayfish</name>
    <dbReference type="NCBI Taxonomy" id="27406"/>
    <lineage>
        <taxon>Eukaryota</taxon>
        <taxon>Metazoa</taxon>
        <taxon>Ecdysozoa</taxon>
        <taxon>Arthropoda</taxon>
        <taxon>Crustacea</taxon>
        <taxon>Multicrustacea</taxon>
        <taxon>Malacostraca</taxon>
        <taxon>Eumalacostraca</taxon>
        <taxon>Eucarida</taxon>
        <taxon>Decapoda</taxon>
        <taxon>Pleocyemata</taxon>
        <taxon>Astacidea</taxon>
        <taxon>Parastacoidea</taxon>
        <taxon>Parastacidae</taxon>
        <taxon>Cherax</taxon>
    </lineage>
</organism>
<proteinExistence type="predicted"/>
<dbReference type="PANTHER" id="PTHR20905">
    <property type="entry name" value="N-ACETYLTRANSFERASE-RELATED"/>
    <property type="match status" value="1"/>
</dbReference>
<dbReference type="Proteomes" id="UP001445076">
    <property type="component" value="Unassembled WGS sequence"/>
</dbReference>
<evidence type="ECO:0000259" key="1">
    <source>
        <dbReference type="Pfam" id="PF00583"/>
    </source>
</evidence>
<dbReference type="AlphaFoldDB" id="A0AAW0W076"/>
<dbReference type="InterPro" id="IPR016181">
    <property type="entry name" value="Acyl_CoA_acyltransferase"/>
</dbReference>